<evidence type="ECO:0000313" key="1">
    <source>
        <dbReference type="EMBL" id="MFG3193225.1"/>
    </source>
</evidence>
<organism evidence="1 2">
    <name type="scientific">Streptomyces omiyaensis</name>
    <dbReference type="NCBI Taxonomy" id="68247"/>
    <lineage>
        <taxon>Bacteria</taxon>
        <taxon>Bacillati</taxon>
        <taxon>Actinomycetota</taxon>
        <taxon>Actinomycetes</taxon>
        <taxon>Kitasatosporales</taxon>
        <taxon>Streptomycetaceae</taxon>
        <taxon>Streptomyces</taxon>
    </lineage>
</organism>
<proteinExistence type="predicted"/>
<reference evidence="1 2" key="1">
    <citation type="submission" date="2024-10" db="EMBL/GenBank/DDBJ databases">
        <title>The Natural Products Discovery Center: Release of the First 8490 Sequenced Strains for Exploring Actinobacteria Biosynthetic Diversity.</title>
        <authorList>
            <person name="Kalkreuter E."/>
            <person name="Kautsar S.A."/>
            <person name="Yang D."/>
            <person name="Bader C.D."/>
            <person name="Teijaro C.N."/>
            <person name="Fluegel L."/>
            <person name="Davis C.M."/>
            <person name="Simpson J.R."/>
            <person name="Lauterbach L."/>
            <person name="Steele A.D."/>
            <person name="Gui C."/>
            <person name="Meng S."/>
            <person name="Li G."/>
            <person name="Viehrig K."/>
            <person name="Ye F."/>
            <person name="Su P."/>
            <person name="Kiefer A.F."/>
            <person name="Nichols A."/>
            <person name="Cepeda A.J."/>
            <person name="Yan W."/>
            <person name="Fan B."/>
            <person name="Jiang Y."/>
            <person name="Adhikari A."/>
            <person name="Zheng C.-J."/>
            <person name="Schuster L."/>
            <person name="Cowan T.M."/>
            <person name="Smanski M.J."/>
            <person name="Chevrette M.G."/>
            <person name="De Carvalho L.P.S."/>
            <person name="Shen B."/>
        </authorList>
    </citation>
    <scope>NUCLEOTIDE SEQUENCE [LARGE SCALE GENOMIC DNA]</scope>
    <source>
        <strain evidence="1 2">NPDC048229</strain>
    </source>
</reference>
<comment type="caution">
    <text evidence="1">The sequence shown here is derived from an EMBL/GenBank/DDBJ whole genome shotgun (WGS) entry which is preliminary data.</text>
</comment>
<dbReference type="EMBL" id="JBICZW010000027">
    <property type="protein sequence ID" value="MFG3193225.1"/>
    <property type="molecule type" value="Genomic_DNA"/>
</dbReference>
<keyword evidence="2" id="KW-1185">Reference proteome</keyword>
<evidence type="ECO:0008006" key="3">
    <source>
        <dbReference type="Google" id="ProtNLM"/>
    </source>
</evidence>
<name>A0ABW7C0D2_9ACTN</name>
<evidence type="ECO:0000313" key="2">
    <source>
        <dbReference type="Proteomes" id="UP001604282"/>
    </source>
</evidence>
<dbReference type="Proteomes" id="UP001604282">
    <property type="component" value="Unassembled WGS sequence"/>
</dbReference>
<dbReference type="RefSeq" id="WP_392015775.1">
    <property type="nucleotide sequence ID" value="NZ_JBIBSS010000029.1"/>
</dbReference>
<accession>A0ABW7C0D2</accession>
<protein>
    <recommendedName>
        <fullName evidence="3">Lipoprotein</fullName>
    </recommendedName>
</protein>
<sequence length="83" mass="8814">MGGTTMLRTTVVLLTLLVGLTACGDSEAKRRETCRLAIDGTSTNTQRPRACQDLGVEEYTTLRSEWARKNAGVIGPADTAADG</sequence>
<gene>
    <name evidence="1" type="ORF">ACGFYS_30340</name>
</gene>